<proteinExistence type="predicted"/>
<dbReference type="EMBL" id="FLQU01001277">
    <property type="protein sequence ID" value="SBS92352.1"/>
    <property type="molecule type" value="Genomic_DNA"/>
</dbReference>
<evidence type="ECO:0000313" key="1">
    <source>
        <dbReference type="EMBL" id="SBS92352.1"/>
    </source>
</evidence>
<protein>
    <submittedName>
        <fullName evidence="1">Uncharacterized protein</fullName>
    </submittedName>
</protein>
<organism evidence="1 4">
    <name type="scientific">Plasmodium ovale curtisi</name>
    <dbReference type="NCBI Taxonomy" id="864141"/>
    <lineage>
        <taxon>Eukaryota</taxon>
        <taxon>Sar</taxon>
        <taxon>Alveolata</taxon>
        <taxon>Apicomplexa</taxon>
        <taxon>Aconoidasida</taxon>
        <taxon>Haemosporida</taxon>
        <taxon>Plasmodiidae</taxon>
        <taxon>Plasmodium</taxon>
        <taxon>Plasmodium (Plasmodium)</taxon>
    </lineage>
</organism>
<dbReference type="EMBL" id="FLQV01003483">
    <property type="protein sequence ID" value="SBT02518.1"/>
    <property type="molecule type" value="Genomic_DNA"/>
</dbReference>
<dbReference type="Proteomes" id="UP000078546">
    <property type="component" value="Unassembled WGS sequence"/>
</dbReference>
<reference evidence="3 4" key="1">
    <citation type="submission" date="2016-05" db="EMBL/GenBank/DDBJ databases">
        <authorList>
            <person name="Naeem Raeece"/>
        </authorList>
    </citation>
    <scope>NUCLEOTIDE SEQUENCE [LARGE SCALE GENOMIC DNA]</scope>
</reference>
<reference evidence="1" key="2">
    <citation type="submission" date="2016-05" db="EMBL/GenBank/DDBJ databases">
        <authorList>
            <person name="Lavstsen T."/>
            <person name="Jespersen J.S."/>
        </authorList>
    </citation>
    <scope>NUCLEOTIDE SEQUENCE [LARGE SCALE GENOMIC DNA]</scope>
</reference>
<evidence type="ECO:0000313" key="3">
    <source>
        <dbReference type="Proteomes" id="UP000078546"/>
    </source>
</evidence>
<evidence type="ECO:0000313" key="4">
    <source>
        <dbReference type="Proteomes" id="UP000078560"/>
    </source>
</evidence>
<dbReference type="AlphaFoldDB" id="A0A1A8WHC0"/>
<name>A0A1A8WHC0_PLAOA</name>
<evidence type="ECO:0000313" key="2">
    <source>
        <dbReference type="EMBL" id="SBT02518.1"/>
    </source>
</evidence>
<dbReference type="Proteomes" id="UP000078560">
    <property type="component" value="Unassembled WGS sequence"/>
</dbReference>
<accession>A0A1A8WHC0</accession>
<sequence length="79" mass="9232">MPFLRLSSYEMCKMFGNVLQNFEVLNTSYFEYTLREKRGTSERGTTFYVPAKKGNITLDRVSPVHALEHFLTNRPHTLT</sequence>
<gene>
    <name evidence="2" type="ORF">POVCU1_077820</name>
    <name evidence="1" type="ORF">POVCU2_0073710</name>
</gene>